<sequence>MRLQKKISFLSTANFFVGNLRIFLVLLLIIVSNLPVEASKTISKAKPKPNVNTKPNVKPNAKTKPNTKPNVKTKPNTKPNVKTKPNTKPNVKTKPNTKPNAKPQIKKINVNNNPVPIFGVVNSENNQEQWGGISSRLNKLGVDYCIVPLNKVRNVADWGQQKILFLPNVQVLTSEQAIALQTWVKQGGYLIAAGPVGNLSVPGVKQLLTQMLGGYWGFSLNSPQQLQPTADAMKSWEQKQELFGTVQGGVLIRDNTNTQPTFIWKSPERPSAILITSKSTFLGWKWGIDTVASSSLDIAWLKAILNNITTIPSQKQKPPHGITTIKTTRNCATNENFKPENKPKIQVQKNNQIITNTSTNPVVIPNLIDPINQLEEKVRLDVIPNSQKPIDQKEAIALTQELENLIGRVESANLTASIYSTINNGNNNKQETGKSENNLQQSLIKARTAINTISALIQDKKYSQARQLWLRTKMELWEQFPVNQKVAQPEIRAVWLDRGTIVKAGNEAGLKEIFDRLAKAGINTVFLETVNASYPIYPSKIAPQQNPLIQNWDPLASAVKLAHQRGMELHAWVWVFAAGNLRHNEIIGVNSNYLGPVLAANPEWANYDNKGNIIPIGQTKPFLDPANPQVREYLLKLYEEIVTKYKVDGLHLDYIRYPFQDPLLGRTYGYGKAAREKFQQETGIDPLNISPTQRPIWQKWTAFRTAQIDSFVSEVSQMLRSKNRYLLLSAAVFPLPEYERMEKLQQHWEVWARKADIDLIIPMTYAKDTPRFQKLAQPWIESKKLGSTLLVPGIRLLSLSSMGTFDQLQLIRDLPTSGYALFAAENFNSELEGIFNNTQGKSNITINKSEPIPQRHPFKTAAVRYAALQKEWQLIQIDTNVQLNQYDKQLENALNQVAILPSASNFIKTKKAFNLFKTEFLKTITNQKQVNSYQIKVWENRLLMIERLLNYGERRINMRY</sequence>
<dbReference type="PANTHER" id="PTHR43405:SF1">
    <property type="entry name" value="GLYCOSYL HYDROLASE DIGH"/>
    <property type="match status" value="1"/>
</dbReference>
<keyword evidence="1" id="KW-0732">Signal</keyword>
<feature type="region of interest" description="Disordered" evidence="2">
    <location>
        <begin position="41"/>
        <end position="104"/>
    </location>
</feature>
<evidence type="ECO:0000256" key="2">
    <source>
        <dbReference type="SAM" id="MobiDB-lite"/>
    </source>
</evidence>
<feature type="domain" description="Glycosyl hydrolase-like 10" evidence="3">
    <location>
        <begin position="490"/>
        <end position="795"/>
    </location>
</feature>
<dbReference type="InterPro" id="IPR029062">
    <property type="entry name" value="Class_I_gatase-like"/>
</dbReference>
<dbReference type="PANTHER" id="PTHR43405">
    <property type="entry name" value="GLYCOSYL HYDROLASE DIGH"/>
    <property type="match status" value="1"/>
</dbReference>
<evidence type="ECO:0000313" key="4">
    <source>
        <dbReference type="EMBL" id="ALT22078.1"/>
    </source>
</evidence>
<proteinExistence type="predicted"/>
<evidence type="ECO:0000256" key="1">
    <source>
        <dbReference type="ARBA" id="ARBA00022729"/>
    </source>
</evidence>
<organism evidence="4">
    <name type="scientific">Anabaena sp. XPORK15F</name>
    <dbReference type="NCBI Taxonomy" id="462641"/>
    <lineage>
        <taxon>Bacteria</taxon>
        <taxon>Bacillati</taxon>
        <taxon>Cyanobacteriota</taxon>
        <taxon>Cyanophyceae</taxon>
        <taxon>Nostocales</taxon>
        <taxon>Nostocaceae</taxon>
        <taxon>Anabaena</taxon>
    </lineage>
</organism>
<protein>
    <recommendedName>
        <fullName evidence="3">Glycosyl hydrolase-like 10 domain-containing protein</fullName>
    </recommendedName>
</protein>
<dbReference type="EMBL" id="KP761740">
    <property type="protein sequence ID" value="ALT22078.1"/>
    <property type="molecule type" value="Genomic_DNA"/>
</dbReference>
<feature type="compositionally biased region" description="Low complexity" evidence="2">
    <location>
        <begin position="48"/>
        <end position="103"/>
    </location>
</feature>
<name>A0A0U3C0X3_9NOST</name>
<dbReference type="InterPro" id="IPR003790">
    <property type="entry name" value="GHL10"/>
</dbReference>
<dbReference type="InterPro" id="IPR017853">
    <property type="entry name" value="GH"/>
</dbReference>
<accession>A0A0U3C0X3</accession>
<dbReference type="Pfam" id="PF02638">
    <property type="entry name" value="GHL10"/>
    <property type="match status" value="1"/>
</dbReference>
<dbReference type="Gene3D" id="3.20.20.80">
    <property type="entry name" value="Glycosidases"/>
    <property type="match status" value="1"/>
</dbReference>
<dbReference type="Gene3D" id="3.40.50.880">
    <property type="match status" value="1"/>
</dbReference>
<evidence type="ECO:0000259" key="3">
    <source>
        <dbReference type="Pfam" id="PF02638"/>
    </source>
</evidence>
<dbReference type="AlphaFoldDB" id="A0A0U3C0X3"/>
<dbReference type="InterPro" id="IPR052177">
    <property type="entry name" value="Divisome_Glycosyl_Hydrolase"/>
</dbReference>
<dbReference type="SUPFAM" id="SSF51445">
    <property type="entry name" value="(Trans)glycosidases"/>
    <property type="match status" value="1"/>
</dbReference>
<reference evidence="4" key="1">
    <citation type="journal article" date="2015" name="Proc. Natl. Acad. Sci. U.S.A.">
        <title>Antifungal activity improved by coproduction of cyclodextrins and anabaenolysins in Cyanobacteria.</title>
        <authorList>
            <person name="Shishido T.K."/>
            <person name="Jokela J."/>
            <person name="Kolehmainen C.T."/>
            <person name="Fewer D.P."/>
            <person name="Wahlsten M."/>
            <person name="Wang H."/>
            <person name="Rouhiainen L."/>
            <person name="Rizzi E."/>
            <person name="De Bellis G."/>
            <person name="Permi P."/>
            <person name="Sivonen K."/>
        </authorList>
    </citation>
    <scope>NUCLEOTIDE SEQUENCE</scope>
    <source>
        <strain evidence="4">XPORK15F</strain>
    </source>
</reference>